<sequence>VRAREDDDAACRGSICNNSRGDGHPFALLYSQDRGRAPCCLLQRRRVADLSQWSRISHYAAFHYHIQISA</sequence>
<gene>
    <name evidence="1" type="ORF">AMECASPLE_035908</name>
</gene>
<name>A0ABV0ZSJ2_9TELE</name>
<evidence type="ECO:0000313" key="1">
    <source>
        <dbReference type="EMBL" id="MEQ2309189.1"/>
    </source>
</evidence>
<comment type="caution">
    <text evidence="1">The sequence shown here is derived from an EMBL/GenBank/DDBJ whole genome shotgun (WGS) entry which is preliminary data.</text>
</comment>
<reference evidence="1 2" key="1">
    <citation type="submission" date="2021-06" db="EMBL/GenBank/DDBJ databases">
        <authorList>
            <person name="Palmer J.M."/>
        </authorList>
    </citation>
    <scope>NUCLEOTIDE SEQUENCE [LARGE SCALE GENOMIC DNA]</scope>
    <source>
        <strain evidence="1 2">AS_MEX2019</strain>
        <tissue evidence="1">Muscle</tissue>
    </source>
</reference>
<accession>A0ABV0ZSJ2</accession>
<feature type="non-terminal residue" evidence="1">
    <location>
        <position position="1"/>
    </location>
</feature>
<protein>
    <submittedName>
        <fullName evidence="1">Uncharacterized protein</fullName>
    </submittedName>
</protein>
<evidence type="ECO:0000313" key="2">
    <source>
        <dbReference type="Proteomes" id="UP001469553"/>
    </source>
</evidence>
<keyword evidence="2" id="KW-1185">Reference proteome</keyword>
<proteinExistence type="predicted"/>
<dbReference type="EMBL" id="JAHRIP010071333">
    <property type="protein sequence ID" value="MEQ2309189.1"/>
    <property type="molecule type" value="Genomic_DNA"/>
</dbReference>
<dbReference type="Proteomes" id="UP001469553">
    <property type="component" value="Unassembled WGS sequence"/>
</dbReference>
<feature type="non-terminal residue" evidence="1">
    <location>
        <position position="70"/>
    </location>
</feature>
<organism evidence="1 2">
    <name type="scientific">Ameca splendens</name>
    <dbReference type="NCBI Taxonomy" id="208324"/>
    <lineage>
        <taxon>Eukaryota</taxon>
        <taxon>Metazoa</taxon>
        <taxon>Chordata</taxon>
        <taxon>Craniata</taxon>
        <taxon>Vertebrata</taxon>
        <taxon>Euteleostomi</taxon>
        <taxon>Actinopterygii</taxon>
        <taxon>Neopterygii</taxon>
        <taxon>Teleostei</taxon>
        <taxon>Neoteleostei</taxon>
        <taxon>Acanthomorphata</taxon>
        <taxon>Ovalentaria</taxon>
        <taxon>Atherinomorphae</taxon>
        <taxon>Cyprinodontiformes</taxon>
        <taxon>Goodeidae</taxon>
        <taxon>Ameca</taxon>
    </lineage>
</organism>